<dbReference type="Gene3D" id="1.25.40.10">
    <property type="entry name" value="Tetratricopeptide repeat domain"/>
    <property type="match status" value="1"/>
</dbReference>
<dbReference type="STRING" id="930991.A0A0D0E8Y4"/>
<name>A0A0D0E8Y4_9AGAM</name>
<dbReference type="PANTHER" id="PTHR16193">
    <property type="entry name" value="TETRATRICOPEPTIDE REPEAT PROTEIN 27"/>
    <property type="match status" value="1"/>
</dbReference>
<keyword evidence="6" id="KW-1185">Reference proteome</keyword>
<dbReference type="HOGENOM" id="CLU_004905_0_1_1"/>
<protein>
    <recommendedName>
        <fullName evidence="7">Tetratricopeptide repeat protein 27</fullName>
    </recommendedName>
</protein>
<dbReference type="OrthoDB" id="1936594at2759"/>
<feature type="region of interest" description="Disordered" evidence="4">
    <location>
        <begin position="274"/>
        <end position="319"/>
    </location>
</feature>
<dbReference type="InParanoid" id="A0A0D0E8Y4"/>
<dbReference type="Pfam" id="PF13181">
    <property type="entry name" value="TPR_8"/>
    <property type="match status" value="1"/>
</dbReference>
<evidence type="ECO:0000313" key="5">
    <source>
        <dbReference type="EMBL" id="KIK95330.1"/>
    </source>
</evidence>
<keyword evidence="1" id="KW-0677">Repeat</keyword>
<evidence type="ECO:0000256" key="4">
    <source>
        <dbReference type="SAM" id="MobiDB-lite"/>
    </source>
</evidence>
<reference evidence="6" key="2">
    <citation type="submission" date="2015-01" db="EMBL/GenBank/DDBJ databases">
        <title>Evolutionary Origins and Diversification of the Mycorrhizal Mutualists.</title>
        <authorList>
            <consortium name="DOE Joint Genome Institute"/>
            <consortium name="Mycorrhizal Genomics Consortium"/>
            <person name="Kohler A."/>
            <person name="Kuo A."/>
            <person name="Nagy L.G."/>
            <person name="Floudas D."/>
            <person name="Copeland A."/>
            <person name="Barry K.W."/>
            <person name="Cichocki N."/>
            <person name="Veneault-Fourrey C."/>
            <person name="LaButti K."/>
            <person name="Lindquist E.A."/>
            <person name="Lipzen A."/>
            <person name="Lundell T."/>
            <person name="Morin E."/>
            <person name="Murat C."/>
            <person name="Riley R."/>
            <person name="Ohm R."/>
            <person name="Sun H."/>
            <person name="Tunlid A."/>
            <person name="Henrissat B."/>
            <person name="Grigoriev I.V."/>
            <person name="Hibbett D.S."/>
            <person name="Martin F."/>
        </authorList>
    </citation>
    <scope>NUCLEOTIDE SEQUENCE [LARGE SCALE GENOMIC DNA]</scope>
    <source>
        <strain evidence="6">Ve08.2h10</strain>
    </source>
</reference>
<dbReference type="FunCoup" id="A0A0D0E8Y4">
    <property type="interactions" value="865"/>
</dbReference>
<keyword evidence="2 3" id="KW-0802">TPR repeat</keyword>
<sequence length="904" mass="101863">MGLDIERVQKCLLIGRWDSQLSSCLETYPAAKLAKAVVDGDFRTVLTSSYAQEIFRVHPSVTLDQPYKIIFQWTLLSVSDDHDRELIRLVLGVACLHAFVQANWTGPDLNVKPSEIIIFSPDHPPISNQSLNSKAIAELAYGGAPAYHLALSATFLRFAQIIFGFPHDRLIYARWWSLRASVIHEQLLDEAVPLPSDVLGSLPQLMESTTSDPDLAGRLQLEQGLLEHIFSHDRSAAGCFVRAARATGLQYELTGALGKRTKFQQNELSQLVLLAEGRKRDGDDEDDNSASGTRSADESGGPHPPTSGSHDTPAVEPNLPETLLLNDDTLLEQTEFTSSNPSTTALLSHLDPSSQPPLHPLDQCILLSLCLNVRNTSPLHGLTSEQMSPYVARVISHPRNWSVHTMALLLRSRLESGRTRTVERSTLQLQALVDQMPTADSKLSERLRYFHSIPLPSRWEMERELALRYLSIGVIKSALEIFERLEMWEEVVKCWQAMERRDQAIAIVRDLLEGRKEESDNVISKGKDISSVQRVTLDSAREAKLWCLLGDLEPENAVKHYEHAWTLSKETSGRAMRSLGGYYFARGDFASAVPCLLRAVAINPLLSRSWFILGCSYIRLEKWEKARDIFSRCVSIDDEDAESWNNLATMYLRIEEARQKSKDGQGSEGGDESSKTVSFANKTLAFRALKQGLKYSYENWRMWSNYMIVAMDVGELSEACRALGRIVEERAIKVGVDCVDEEVLERLVDAVTRAPANLDDQDKPNDAVINPNEGHGLLRRVTDLFDRTILPRVSSPRIFRAYARLLTWQSRWGDALKAYLDGYRSGTAGTFEKGETDVGKWREGVNEVEDVVDILRNFGPRLQGFNWRHQGRSIVRTFVGRSKDFEDEPEWSRLIDIQNELRSE</sequence>
<dbReference type="Proteomes" id="UP000054538">
    <property type="component" value="Unassembled WGS sequence"/>
</dbReference>
<organism evidence="5 6">
    <name type="scientific">Paxillus rubicundulus Ve08.2h10</name>
    <dbReference type="NCBI Taxonomy" id="930991"/>
    <lineage>
        <taxon>Eukaryota</taxon>
        <taxon>Fungi</taxon>
        <taxon>Dikarya</taxon>
        <taxon>Basidiomycota</taxon>
        <taxon>Agaricomycotina</taxon>
        <taxon>Agaricomycetes</taxon>
        <taxon>Agaricomycetidae</taxon>
        <taxon>Boletales</taxon>
        <taxon>Paxilineae</taxon>
        <taxon>Paxillaceae</taxon>
        <taxon>Paxillus</taxon>
    </lineage>
</organism>
<dbReference type="AlphaFoldDB" id="A0A0D0E8Y4"/>
<dbReference type="PROSITE" id="PS50005">
    <property type="entry name" value="TPR"/>
    <property type="match status" value="2"/>
</dbReference>
<dbReference type="SUPFAM" id="SSF48452">
    <property type="entry name" value="TPR-like"/>
    <property type="match status" value="1"/>
</dbReference>
<feature type="repeat" description="TPR" evidence="3">
    <location>
        <begin position="573"/>
        <end position="606"/>
    </location>
</feature>
<dbReference type="EMBL" id="KN825048">
    <property type="protein sequence ID" value="KIK95330.1"/>
    <property type="molecule type" value="Genomic_DNA"/>
</dbReference>
<dbReference type="InterPro" id="IPR011990">
    <property type="entry name" value="TPR-like_helical_dom_sf"/>
</dbReference>
<dbReference type="PANTHER" id="PTHR16193:SF0">
    <property type="entry name" value="TETRATRICOPEPTIDE REPEAT PROTEIN 27"/>
    <property type="match status" value="1"/>
</dbReference>
<evidence type="ECO:0000256" key="3">
    <source>
        <dbReference type="PROSITE-ProRule" id="PRU00339"/>
    </source>
</evidence>
<gene>
    <name evidence="5" type="ORF">PAXRUDRAFT_827131</name>
</gene>
<evidence type="ECO:0000313" key="6">
    <source>
        <dbReference type="Proteomes" id="UP000054538"/>
    </source>
</evidence>
<dbReference type="SMART" id="SM00028">
    <property type="entry name" value="TPR"/>
    <property type="match status" value="2"/>
</dbReference>
<dbReference type="InterPro" id="IPR044244">
    <property type="entry name" value="TTC27/Emw1"/>
</dbReference>
<proteinExistence type="predicted"/>
<dbReference type="InterPro" id="IPR019734">
    <property type="entry name" value="TPR_rpt"/>
</dbReference>
<reference evidence="5 6" key="1">
    <citation type="submission" date="2014-04" db="EMBL/GenBank/DDBJ databases">
        <authorList>
            <consortium name="DOE Joint Genome Institute"/>
            <person name="Kuo A."/>
            <person name="Kohler A."/>
            <person name="Jargeat P."/>
            <person name="Nagy L.G."/>
            <person name="Floudas D."/>
            <person name="Copeland A."/>
            <person name="Barry K.W."/>
            <person name="Cichocki N."/>
            <person name="Veneault-Fourrey C."/>
            <person name="LaButti K."/>
            <person name="Lindquist E.A."/>
            <person name="Lipzen A."/>
            <person name="Lundell T."/>
            <person name="Morin E."/>
            <person name="Murat C."/>
            <person name="Sun H."/>
            <person name="Tunlid A."/>
            <person name="Henrissat B."/>
            <person name="Grigoriev I.V."/>
            <person name="Hibbett D.S."/>
            <person name="Martin F."/>
            <person name="Nordberg H.P."/>
            <person name="Cantor M.N."/>
            <person name="Hua S.X."/>
        </authorList>
    </citation>
    <scope>NUCLEOTIDE SEQUENCE [LARGE SCALE GENOMIC DNA]</scope>
    <source>
        <strain evidence="5 6">Ve08.2h10</strain>
    </source>
</reference>
<feature type="repeat" description="TPR" evidence="3">
    <location>
        <begin position="607"/>
        <end position="640"/>
    </location>
</feature>
<evidence type="ECO:0000256" key="2">
    <source>
        <dbReference type="ARBA" id="ARBA00022803"/>
    </source>
</evidence>
<evidence type="ECO:0000256" key="1">
    <source>
        <dbReference type="ARBA" id="ARBA00022737"/>
    </source>
</evidence>
<accession>A0A0D0E8Y4</accession>
<evidence type="ECO:0008006" key="7">
    <source>
        <dbReference type="Google" id="ProtNLM"/>
    </source>
</evidence>